<keyword evidence="4" id="KW-1185">Reference proteome</keyword>
<organism evidence="3 4">
    <name type="scientific">Abyssalbus ytuae</name>
    <dbReference type="NCBI Taxonomy" id="2926907"/>
    <lineage>
        <taxon>Bacteria</taxon>
        <taxon>Pseudomonadati</taxon>
        <taxon>Bacteroidota</taxon>
        <taxon>Flavobacteriia</taxon>
        <taxon>Flavobacteriales</taxon>
        <taxon>Flavobacteriaceae</taxon>
        <taxon>Abyssalbus</taxon>
    </lineage>
</organism>
<protein>
    <recommendedName>
        <fullName evidence="5">DUF4398 domain-containing protein</fullName>
    </recommendedName>
</protein>
<gene>
    <name evidence="3" type="ORF">MQE35_13085</name>
</gene>
<keyword evidence="1" id="KW-0175">Coiled coil</keyword>
<keyword evidence="2" id="KW-0732">Signal</keyword>
<dbReference type="EMBL" id="CP094358">
    <property type="protein sequence ID" value="UOB16667.1"/>
    <property type="molecule type" value="Genomic_DNA"/>
</dbReference>
<proteinExistence type="predicted"/>
<evidence type="ECO:0000313" key="3">
    <source>
        <dbReference type="EMBL" id="UOB16667.1"/>
    </source>
</evidence>
<dbReference type="AlphaFoldDB" id="A0A9E6ZJE4"/>
<feature type="coiled-coil region" evidence="1">
    <location>
        <begin position="112"/>
        <end position="139"/>
    </location>
</feature>
<dbReference type="RefSeq" id="WP_255841896.1">
    <property type="nucleotide sequence ID" value="NZ_CP094358.1"/>
</dbReference>
<sequence length="188" mass="21629">MKKILIKGLMLFGITAIAQPVSPIYTPVTDMPLMTMSYTTAGLYGSINAEENRLTNSVDSYATVYNKRAIYYTGASVVAYKIEQSILNSRKKLLELVVDNKNLDKIKYYSKRKKNTQLLEELEEKLDILEKELQGQHKIAVIYGEKLNLLQNTMRTLTQINRELDIVDKNIKESNHLKKIIKMIKKEL</sequence>
<evidence type="ECO:0008006" key="5">
    <source>
        <dbReference type="Google" id="ProtNLM"/>
    </source>
</evidence>
<reference evidence="3" key="1">
    <citation type="submission" date="2022-03" db="EMBL/GenBank/DDBJ databases">
        <title>Description of Abyssus ytuae gen. nov., sp. nov., a novel member of the family Flavobacteriaceae isolated from the sediment of Mariana Trench.</title>
        <authorList>
            <person name="Zhang J."/>
            <person name="Xu X."/>
        </authorList>
    </citation>
    <scope>NUCLEOTIDE SEQUENCE</scope>
    <source>
        <strain evidence="3">MT3330</strain>
    </source>
</reference>
<dbReference type="Proteomes" id="UP000831290">
    <property type="component" value="Chromosome"/>
</dbReference>
<dbReference type="KEGG" id="fbm:MQE35_13085"/>
<feature type="signal peptide" evidence="2">
    <location>
        <begin position="1"/>
        <end position="18"/>
    </location>
</feature>
<feature type="chain" id="PRO_5038495805" description="DUF4398 domain-containing protein" evidence="2">
    <location>
        <begin position="19"/>
        <end position="188"/>
    </location>
</feature>
<evidence type="ECO:0000256" key="1">
    <source>
        <dbReference type="SAM" id="Coils"/>
    </source>
</evidence>
<accession>A0A9E6ZJE4</accession>
<name>A0A9E6ZJE4_9FLAO</name>
<evidence type="ECO:0000313" key="4">
    <source>
        <dbReference type="Proteomes" id="UP000831290"/>
    </source>
</evidence>
<evidence type="ECO:0000256" key="2">
    <source>
        <dbReference type="SAM" id="SignalP"/>
    </source>
</evidence>